<feature type="compositionally biased region" description="Basic and acidic residues" evidence="2">
    <location>
        <begin position="22"/>
        <end position="45"/>
    </location>
</feature>
<protein>
    <submittedName>
        <fullName evidence="5">TIGR01777 family oxidoreductase</fullName>
    </submittedName>
</protein>
<feature type="region of interest" description="Disordered" evidence="2">
    <location>
        <begin position="1"/>
        <end position="45"/>
    </location>
</feature>
<name>A0ABP9IST4_9ACTN</name>
<dbReference type="Pfam" id="PF08338">
    <property type="entry name" value="DUF1731"/>
    <property type="match status" value="1"/>
</dbReference>
<keyword evidence="6" id="KW-1185">Reference proteome</keyword>
<evidence type="ECO:0000313" key="6">
    <source>
        <dbReference type="Proteomes" id="UP001500610"/>
    </source>
</evidence>
<dbReference type="InterPro" id="IPR010099">
    <property type="entry name" value="SDR39U1"/>
</dbReference>
<comment type="caution">
    <text evidence="5">The sequence shown here is derived from an EMBL/GenBank/DDBJ whole genome shotgun (WGS) entry which is preliminary data.</text>
</comment>
<evidence type="ECO:0000259" key="3">
    <source>
        <dbReference type="Pfam" id="PF01370"/>
    </source>
</evidence>
<evidence type="ECO:0000259" key="4">
    <source>
        <dbReference type="Pfam" id="PF08338"/>
    </source>
</evidence>
<dbReference type="PANTHER" id="PTHR11092">
    <property type="entry name" value="SUGAR NUCLEOTIDE EPIMERASE RELATED"/>
    <property type="match status" value="1"/>
</dbReference>
<proteinExistence type="inferred from homology"/>
<evidence type="ECO:0000256" key="1">
    <source>
        <dbReference type="ARBA" id="ARBA00009353"/>
    </source>
</evidence>
<dbReference type="PANTHER" id="PTHR11092:SF0">
    <property type="entry name" value="EPIMERASE FAMILY PROTEIN SDR39U1"/>
    <property type="match status" value="1"/>
</dbReference>
<evidence type="ECO:0000313" key="5">
    <source>
        <dbReference type="EMBL" id="GAA5007298.1"/>
    </source>
</evidence>
<dbReference type="SUPFAM" id="SSF51735">
    <property type="entry name" value="NAD(P)-binding Rossmann-fold domains"/>
    <property type="match status" value="1"/>
</dbReference>
<dbReference type="Pfam" id="PF01370">
    <property type="entry name" value="Epimerase"/>
    <property type="match status" value="1"/>
</dbReference>
<sequence>MDDGHVGGGHMDDGHMGAGHTEPGHTDGRHMDGRHRDGRHMDDRHVDDRHMVGGHPGGGRSRIAVAGASGLIGGALARSLTADGHRVVRLVRRAPEGPDEVRWDPENGWVDAAGLEGCDAVVNLAGAGVGDRRWTDAYKTRIRSSRVHGTTALAEAVAAMERPPRVFVNGSAMGYYGHTGDRPVDESAPPGEGFLPGLCVEWEAAAAPAREAGVRTVFTRTGLVVARGGGAWGRLFPLFRAGLGGRLGGGSQYWSFVALHDEVAAIRHLMDRDDLSGPFNLTAPRPVTNREVTVAMGRVLHRPTPFPVPAPVLRAALGEMAGDVLGSARVLPARLLDSGFRFAFPEIDGAIRAAL</sequence>
<gene>
    <name evidence="5" type="ORF">GCM10023257_61860</name>
</gene>
<dbReference type="NCBIfam" id="TIGR01777">
    <property type="entry name" value="yfcH"/>
    <property type="match status" value="1"/>
</dbReference>
<feature type="domain" description="DUF1731" evidence="4">
    <location>
        <begin position="308"/>
        <end position="353"/>
    </location>
</feature>
<accession>A0ABP9IST4</accession>
<dbReference type="EMBL" id="BAABIV010000029">
    <property type="protein sequence ID" value="GAA5007298.1"/>
    <property type="molecule type" value="Genomic_DNA"/>
</dbReference>
<dbReference type="Proteomes" id="UP001500610">
    <property type="component" value="Unassembled WGS sequence"/>
</dbReference>
<comment type="similarity">
    <text evidence="1">Belongs to the NAD(P)-dependent epimerase/dehydratase family. SDR39U1 subfamily.</text>
</comment>
<dbReference type="Gene3D" id="3.40.50.720">
    <property type="entry name" value="NAD(P)-binding Rossmann-like Domain"/>
    <property type="match status" value="1"/>
</dbReference>
<dbReference type="InterPro" id="IPR036291">
    <property type="entry name" value="NAD(P)-bd_dom_sf"/>
</dbReference>
<dbReference type="InterPro" id="IPR013549">
    <property type="entry name" value="DUF1731"/>
</dbReference>
<dbReference type="InterPro" id="IPR001509">
    <property type="entry name" value="Epimerase_deHydtase"/>
</dbReference>
<feature type="domain" description="NAD-dependent epimerase/dehydratase" evidence="3">
    <location>
        <begin position="63"/>
        <end position="274"/>
    </location>
</feature>
<organism evidence="5 6">
    <name type="scientific">Streptomyces hyderabadensis</name>
    <dbReference type="NCBI Taxonomy" id="598549"/>
    <lineage>
        <taxon>Bacteria</taxon>
        <taxon>Bacillati</taxon>
        <taxon>Actinomycetota</taxon>
        <taxon>Actinomycetes</taxon>
        <taxon>Kitasatosporales</taxon>
        <taxon>Streptomycetaceae</taxon>
        <taxon>Streptomyces</taxon>
    </lineage>
</organism>
<reference evidence="6" key="1">
    <citation type="journal article" date="2019" name="Int. J. Syst. Evol. Microbiol.">
        <title>The Global Catalogue of Microorganisms (GCM) 10K type strain sequencing project: providing services to taxonomists for standard genome sequencing and annotation.</title>
        <authorList>
            <consortium name="The Broad Institute Genomics Platform"/>
            <consortium name="The Broad Institute Genome Sequencing Center for Infectious Disease"/>
            <person name="Wu L."/>
            <person name="Ma J."/>
        </authorList>
    </citation>
    <scope>NUCLEOTIDE SEQUENCE [LARGE SCALE GENOMIC DNA]</scope>
    <source>
        <strain evidence="6">JCM 17657</strain>
    </source>
</reference>
<evidence type="ECO:0000256" key="2">
    <source>
        <dbReference type="SAM" id="MobiDB-lite"/>
    </source>
</evidence>